<dbReference type="Pfam" id="PF00578">
    <property type="entry name" value="AhpC-TSA"/>
    <property type="match status" value="1"/>
</dbReference>
<dbReference type="InterPro" id="IPR050553">
    <property type="entry name" value="Thioredoxin_ResA/DsbE_sf"/>
</dbReference>
<dbReference type="InterPro" id="IPR036249">
    <property type="entry name" value="Thioredoxin-like_sf"/>
</dbReference>
<evidence type="ECO:0000313" key="3">
    <source>
        <dbReference type="EMBL" id="PIX34461.1"/>
    </source>
</evidence>
<accession>A0A2M8C904</accession>
<sequence length="210" mass="24171">MIFSLSNKKNILLTVLLIIAFLVSFYSFAFTSSFRPGFPAPSFTLKNINGETFNLEDYQEKQKLLILYFCNNENEDSVFGIKDLAEYFEGRIINEKYQVIMINTTKDQKEEDVIGIKEFWNSKKIFFPILLDSQNELSNLYNIEVLPTAIFLEKNLVVKRVYAGLISKQQGLMFQYISYFLDAKEKGTPQKDTKKDDGCNDGVCPPPPGY</sequence>
<name>A0A2M7K8K4_9BACT</name>
<evidence type="ECO:0000313" key="4">
    <source>
        <dbReference type="EMBL" id="PJB55537.1"/>
    </source>
</evidence>
<dbReference type="EMBL" id="PFIP01000072">
    <property type="protein sequence ID" value="PIX34461.1"/>
    <property type="molecule type" value="Genomic_DNA"/>
</dbReference>
<gene>
    <name evidence="4" type="ORF">CO097_07935</name>
    <name evidence="3" type="ORF">COZ58_03870</name>
</gene>
<feature type="compositionally biased region" description="Basic and acidic residues" evidence="1">
    <location>
        <begin position="187"/>
        <end position="198"/>
    </location>
</feature>
<feature type="domain" description="Alkyl hydroperoxide reductase subunit C/ Thiol specific antioxidant" evidence="2">
    <location>
        <begin position="37"/>
        <end position="159"/>
    </location>
</feature>
<dbReference type="PANTHER" id="PTHR42852:SF13">
    <property type="entry name" value="PROTEIN DIPZ"/>
    <property type="match status" value="1"/>
</dbReference>
<dbReference type="GO" id="GO:0016491">
    <property type="term" value="F:oxidoreductase activity"/>
    <property type="evidence" value="ECO:0007669"/>
    <property type="project" value="InterPro"/>
</dbReference>
<evidence type="ECO:0000313" key="6">
    <source>
        <dbReference type="Proteomes" id="UP000231493"/>
    </source>
</evidence>
<dbReference type="EMBL" id="PFTV01000201">
    <property type="protein sequence ID" value="PJB55537.1"/>
    <property type="molecule type" value="Genomic_DNA"/>
</dbReference>
<dbReference type="Gene3D" id="3.40.30.10">
    <property type="entry name" value="Glutaredoxin"/>
    <property type="match status" value="1"/>
</dbReference>
<evidence type="ECO:0000256" key="1">
    <source>
        <dbReference type="SAM" id="MobiDB-lite"/>
    </source>
</evidence>
<dbReference type="Proteomes" id="UP000228560">
    <property type="component" value="Unassembled WGS sequence"/>
</dbReference>
<reference evidence="3" key="1">
    <citation type="submission" date="2017-09" db="EMBL/GenBank/DDBJ databases">
        <title>Depth-based differentiation of microbial function through sediment-hosted aquifers and enrichment of novel symbionts in the deep terrestrial subsurface.</title>
        <authorList>
            <person name="Probst A.J."/>
            <person name="Ladd B."/>
            <person name="Jarett J.K."/>
            <person name="Geller-Mcgrath D.E."/>
            <person name="Sieber C.M.K."/>
            <person name="Emerson J.B."/>
            <person name="Anantharaman K."/>
            <person name="Thomas B.C."/>
            <person name="Malmstrom R."/>
            <person name="Stieglmeier M."/>
            <person name="Klingl A."/>
            <person name="Woyke T."/>
            <person name="Ryan C.M."/>
            <person name="Banfield J.F."/>
        </authorList>
    </citation>
    <scope>NUCLEOTIDE SEQUENCE</scope>
    <source>
        <strain evidence="3">CG_4_8_14_3_um_filter_34_18</strain>
    </source>
</reference>
<dbReference type="PANTHER" id="PTHR42852">
    <property type="entry name" value="THIOL:DISULFIDE INTERCHANGE PROTEIN DSBE"/>
    <property type="match status" value="1"/>
</dbReference>
<dbReference type="AlphaFoldDB" id="A0A2M7K8K4"/>
<comment type="caution">
    <text evidence="3">The sequence shown here is derived from an EMBL/GenBank/DDBJ whole genome shotgun (WGS) entry which is preliminary data.</text>
</comment>
<dbReference type="SUPFAM" id="SSF52833">
    <property type="entry name" value="Thioredoxin-like"/>
    <property type="match status" value="1"/>
</dbReference>
<accession>A0A2M7K8K4</accession>
<evidence type="ECO:0000259" key="2">
    <source>
        <dbReference type="Pfam" id="PF00578"/>
    </source>
</evidence>
<dbReference type="GO" id="GO:0016209">
    <property type="term" value="F:antioxidant activity"/>
    <property type="evidence" value="ECO:0007669"/>
    <property type="project" value="InterPro"/>
</dbReference>
<feature type="region of interest" description="Disordered" evidence="1">
    <location>
        <begin position="187"/>
        <end position="210"/>
    </location>
</feature>
<evidence type="ECO:0000313" key="5">
    <source>
        <dbReference type="Proteomes" id="UP000228560"/>
    </source>
</evidence>
<protein>
    <recommendedName>
        <fullName evidence="2">Alkyl hydroperoxide reductase subunit C/ Thiol specific antioxidant domain-containing protein</fullName>
    </recommendedName>
</protein>
<organism evidence="3 6">
    <name type="scientific">Candidatus Infernicultor aquiphilus</name>
    <dbReference type="NCBI Taxonomy" id="1805029"/>
    <lineage>
        <taxon>Bacteria</taxon>
        <taxon>Pseudomonadati</taxon>
        <taxon>Atribacterota</taxon>
        <taxon>Candidatus Phoenicimicrobiia</taxon>
        <taxon>Candidatus Pheonicimicrobiales</taxon>
        <taxon>Candidatus Phoenicimicrobiaceae</taxon>
        <taxon>Candidatus Infernicultor</taxon>
    </lineage>
</organism>
<proteinExistence type="predicted"/>
<dbReference type="InterPro" id="IPR000866">
    <property type="entry name" value="AhpC/TSA"/>
</dbReference>
<reference evidence="5 6" key="2">
    <citation type="submission" date="2017-09" db="EMBL/GenBank/DDBJ databases">
        <title>Depth-based differentiation of microbial function through sediment-hosted aquifers and enrichment of novel symbionts in the deep terrestrial subsurface.</title>
        <authorList>
            <person name="Probst A.J."/>
            <person name="Ladd B."/>
            <person name="Jarett J.K."/>
            <person name="Geller-Mcgrath D.E."/>
            <person name="Sieber C.M."/>
            <person name="Emerson J.B."/>
            <person name="Anantharaman K."/>
            <person name="Thomas B.C."/>
            <person name="Malmstrom R."/>
            <person name="Stieglmeier M."/>
            <person name="Klingl A."/>
            <person name="Woyke T."/>
            <person name="Ryan C.M."/>
            <person name="Banfield J.F."/>
        </authorList>
    </citation>
    <scope>NUCLEOTIDE SEQUENCE [LARGE SCALE GENOMIC DNA]</scope>
    <source>
        <strain evidence="4">CG_4_9_14_3_um_filter_33_16</strain>
    </source>
</reference>
<dbReference type="Proteomes" id="UP000231493">
    <property type="component" value="Unassembled WGS sequence"/>
</dbReference>